<sequence>FRSKSHTSMTGSEAAISRDQDSPQSSMAIPFAQGAALPKQSQDPFAFDLHTSHQLLASHCSHLHAQVGFFPNIHFMELG</sequence>
<feature type="region of interest" description="Disordered" evidence="1">
    <location>
        <begin position="1"/>
        <end position="33"/>
    </location>
</feature>
<organism evidence="2">
    <name type="scientific">Tetraselmis sp. GSL018</name>
    <dbReference type="NCBI Taxonomy" id="582737"/>
    <lineage>
        <taxon>Eukaryota</taxon>
        <taxon>Viridiplantae</taxon>
        <taxon>Chlorophyta</taxon>
        <taxon>core chlorophytes</taxon>
        <taxon>Chlorodendrophyceae</taxon>
        <taxon>Chlorodendrales</taxon>
        <taxon>Chlorodendraceae</taxon>
        <taxon>Tetraselmis</taxon>
    </lineage>
</organism>
<proteinExistence type="predicted"/>
<reference evidence="2" key="1">
    <citation type="submission" date="2014-05" db="EMBL/GenBank/DDBJ databases">
        <title>The transcriptome of the halophilic microalga Tetraselmis sp. GSL018 isolated from the Great Salt Lake, Utah.</title>
        <authorList>
            <person name="Jinkerson R.E."/>
            <person name="D'Adamo S."/>
            <person name="Posewitz M.C."/>
        </authorList>
    </citation>
    <scope>NUCLEOTIDE SEQUENCE</scope>
    <source>
        <strain evidence="2">GSL018</strain>
    </source>
</reference>
<name>A0A061RXN6_9CHLO</name>
<gene>
    <name evidence="2" type="ORF">TSPGSL018_23366</name>
</gene>
<protein>
    <submittedName>
        <fullName evidence="2">Uncharacterized protein</fullName>
    </submittedName>
</protein>
<dbReference type="AlphaFoldDB" id="A0A061RXN6"/>
<dbReference type="EMBL" id="GBEZ01010324">
    <property type="protein sequence ID" value="JAC75341.1"/>
    <property type="molecule type" value="Transcribed_RNA"/>
</dbReference>
<feature type="non-terminal residue" evidence="2">
    <location>
        <position position="79"/>
    </location>
</feature>
<evidence type="ECO:0000313" key="2">
    <source>
        <dbReference type="EMBL" id="JAC75341.1"/>
    </source>
</evidence>
<accession>A0A061RXN6</accession>
<feature type="compositionally biased region" description="Polar residues" evidence="1">
    <location>
        <begin position="1"/>
        <end position="11"/>
    </location>
</feature>
<evidence type="ECO:0000256" key="1">
    <source>
        <dbReference type="SAM" id="MobiDB-lite"/>
    </source>
</evidence>
<feature type="non-terminal residue" evidence="2">
    <location>
        <position position="1"/>
    </location>
</feature>